<protein>
    <recommendedName>
        <fullName evidence="2">TRIP4/RQT4 C2HC5-type zinc finger domain-containing protein</fullName>
    </recommendedName>
</protein>
<feature type="compositionally biased region" description="Polar residues" evidence="1">
    <location>
        <begin position="74"/>
        <end position="91"/>
    </location>
</feature>
<evidence type="ECO:0000256" key="1">
    <source>
        <dbReference type="SAM" id="MobiDB-lite"/>
    </source>
</evidence>
<evidence type="ECO:0000313" key="3">
    <source>
        <dbReference type="EMBL" id="GFH58782.1"/>
    </source>
</evidence>
<evidence type="ECO:0000259" key="2">
    <source>
        <dbReference type="Pfam" id="PF06221"/>
    </source>
</evidence>
<dbReference type="PANTHER" id="PTHR12963">
    <property type="entry name" value="THYROID RECEPTOR INTERACTING PROTEIN RELATED"/>
    <property type="match status" value="1"/>
</dbReference>
<feature type="domain" description="TRIP4/RQT4 C2HC5-type zinc finger" evidence="2">
    <location>
        <begin position="221"/>
        <end position="256"/>
    </location>
</feature>
<dbReference type="InterPro" id="IPR009349">
    <property type="entry name" value="TRIP4/RQT4_C2HC5_Znf"/>
</dbReference>
<feature type="region of interest" description="Disordered" evidence="1">
    <location>
        <begin position="74"/>
        <end position="167"/>
    </location>
</feature>
<comment type="caution">
    <text evidence="3">The sequence shown here is derived from an EMBL/GenBank/DDBJ whole genome shotgun (WGS) entry which is preliminary data.</text>
</comment>
<organism evidence="3 4">
    <name type="scientific">Chaetoceros tenuissimus</name>
    <dbReference type="NCBI Taxonomy" id="426638"/>
    <lineage>
        <taxon>Eukaryota</taxon>
        <taxon>Sar</taxon>
        <taxon>Stramenopiles</taxon>
        <taxon>Ochrophyta</taxon>
        <taxon>Bacillariophyta</taxon>
        <taxon>Coscinodiscophyceae</taxon>
        <taxon>Chaetocerotophycidae</taxon>
        <taxon>Chaetocerotales</taxon>
        <taxon>Chaetocerotaceae</taxon>
        <taxon>Chaetoceros</taxon>
    </lineage>
</organism>
<dbReference type="Pfam" id="PF06221">
    <property type="entry name" value="zf-C2HC5"/>
    <property type="match status" value="1"/>
</dbReference>
<feature type="compositionally biased region" description="Basic and acidic residues" evidence="1">
    <location>
        <begin position="180"/>
        <end position="189"/>
    </location>
</feature>
<dbReference type="Proteomes" id="UP001054902">
    <property type="component" value="Unassembled WGS sequence"/>
</dbReference>
<feature type="region of interest" description="Disordered" evidence="1">
    <location>
        <begin position="180"/>
        <end position="210"/>
    </location>
</feature>
<evidence type="ECO:0000313" key="4">
    <source>
        <dbReference type="Proteomes" id="UP001054902"/>
    </source>
</evidence>
<dbReference type="AlphaFoldDB" id="A0AAD3D6E5"/>
<dbReference type="PANTHER" id="PTHR12963:SF4">
    <property type="entry name" value="ACTIVATING SIGNAL COINTEGRATOR 1"/>
    <property type="match status" value="1"/>
</dbReference>
<dbReference type="GO" id="GO:0180022">
    <property type="term" value="C:RQC-trigger complex"/>
    <property type="evidence" value="ECO:0007669"/>
    <property type="project" value="InterPro"/>
</dbReference>
<name>A0AAD3D6E5_9STRA</name>
<dbReference type="GO" id="GO:0045893">
    <property type="term" value="P:positive regulation of DNA-templated transcription"/>
    <property type="evidence" value="ECO:0007669"/>
    <property type="project" value="TreeGrafter"/>
</dbReference>
<feature type="compositionally biased region" description="Basic and acidic residues" evidence="1">
    <location>
        <begin position="110"/>
        <end position="167"/>
    </location>
</feature>
<accession>A0AAD3D6E5</accession>
<dbReference type="GO" id="GO:0072344">
    <property type="term" value="P:rescue of stalled ribosome"/>
    <property type="evidence" value="ECO:0007669"/>
    <property type="project" value="InterPro"/>
</dbReference>
<keyword evidence="4" id="KW-1185">Reference proteome</keyword>
<gene>
    <name evidence="3" type="ORF">CTEN210_15258</name>
</gene>
<sequence length="340" mass="39216">MSDNKVRLKNQLAVLLSFDYDDVDDIFEPLMDFDSEEDLVEYLSALLGEETEELSNFVTNLIRFQKGEALELDVNTSSTSAVKTQKNTPVTKGQKETELPPSIPTKSKKQKDAMKIEEEKKGKRRAEELKRKKDEESRLALLDAQKKEQERALQEYKQRQDEEKKSLELAKSMTDLSISEKKISKEDAAKSPAVQPTKNQGTKRKEYSKPRKPKIGKAKVVCGCFGNVHEALTNCLHCGRISCEKEGYDYCPYCSHLIEEIVSVDNGEELTKAILHKERLLKFDRESTKRTVVYDDQADYFNNSSSTWLTESEQHDARMKEEQRQRDLHTIRKHVLNIQF</sequence>
<reference evidence="3 4" key="1">
    <citation type="journal article" date="2021" name="Sci. Rep.">
        <title>The genome of the diatom Chaetoceros tenuissimus carries an ancient integrated fragment of an extant virus.</title>
        <authorList>
            <person name="Hongo Y."/>
            <person name="Kimura K."/>
            <person name="Takaki Y."/>
            <person name="Yoshida Y."/>
            <person name="Baba S."/>
            <person name="Kobayashi G."/>
            <person name="Nagasaki K."/>
            <person name="Hano T."/>
            <person name="Tomaru Y."/>
        </authorList>
    </citation>
    <scope>NUCLEOTIDE SEQUENCE [LARGE SCALE GENOMIC DNA]</scope>
    <source>
        <strain evidence="3 4">NIES-3715</strain>
    </source>
</reference>
<dbReference type="InterPro" id="IPR039128">
    <property type="entry name" value="TRIP4-like"/>
</dbReference>
<dbReference type="GO" id="GO:0005634">
    <property type="term" value="C:nucleus"/>
    <property type="evidence" value="ECO:0007669"/>
    <property type="project" value="InterPro"/>
</dbReference>
<dbReference type="GO" id="GO:0008270">
    <property type="term" value="F:zinc ion binding"/>
    <property type="evidence" value="ECO:0007669"/>
    <property type="project" value="InterPro"/>
</dbReference>
<dbReference type="EMBL" id="BLLK01000062">
    <property type="protein sequence ID" value="GFH58782.1"/>
    <property type="molecule type" value="Genomic_DNA"/>
</dbReference>
<proteinExistence type="predicted"/>